<dbReference type="InParanoid" id="A0A200QJX7"/>
<reference evidence="3 4" key="1">
    <citation type="journal article" date="2017" name="Mol. Plant">
        <title>The Genome of Medicinal Plant Macleaya cordata Provides New Insights into Benzylisoquinoline Alkaloids Metabolism.</title>
        <authorList>
            <person name="Liu X."/>
            <person name="Liu Y."/>
            <person name="Huang P."/>
            <person name="Ma Y."/>
            <person name="Qing Z."/>
            <person name="Tang Q."/>
            <person name="Cao H."/>
            <person name="Cheng P."/>
            <person name="Zheng Y."/>
            <person name="Yuan Z."/>
            <person name="Zhou Y."/>
            <person name="Liu J."/>
            <person name="Tang Z."/>
            <person name="Zhuo Y."/>
            <person name="Zhang Y."/>
            <person name="Yu L."/>
            <person name="Huang J."/>
            <person name="Yang P."/>
            <person name="Peng Q."/>
            <person name="Zhang J."/>
            <person name="Jiang W."/>
            <person name="Zhang Z."/>
            <person name="Lin K."/>
            <person name="Ro D.K."/>
            <person name="Chen X."/>
            <person name="Xiong X."/>
            <person name="Shang Y."/>
            <person name="Huang S."/>
            <person name="Zeng J."/>
        </authorList>
    </citation>
    <scope>NUCLEOTIDE SEQUENCE [LARGE SCALE GENOMIC DNA]</scope>
    <source>
        <strain evidence="4">cv. BLH2017</strain>
        <tissue evidence="3">Root</tissue>
    </source>
</reference>
<accession>A0A200QJX7</accession>
<evidence type="ECO:0000313" key="3">
    <source>
        <dbReference type="EMBL" id="OVA10745.1"/>
    </source>
</evidence>
<organism evidence="3 4">
    <name type="scientific">Macleaya cordata</name>
    <name type="common">Five-seeded plume-poppy</name>
    <name type="synonym">Bocconia cordata</name>
    <dbReference type="NCBI Taxonomy" id="56857"/>
    <lineage>
        <taxon>Eukaryota</taxon>
        <taxon>Viridiplantae</taxon>
        <taxon>Streptophyta</taxon>
        <taxon>Embryophyta</taxon>
        <taxon>Tracheophyta</taxon>
        <taxon>Spermatophyta</taxon>
        <taxon>Magnoliopsida</taxon>
        <taxon>Ranunculales</taxon>
        <taxon>Papaveraceae</taxon>
        <taxon>Papaveroideae</taxon>
        <taxon>Macleaya</taxon>
    </lineage>
</organism>
<dbReference type="PANTHER" id="PTHR31656">
    <property type="entry name" value="ROOT CAP DOMAIN-CONTAINING PROTEIN"/>
    <property type="match status" value="1"/>
</dbReference>
<dbReference type="OrthoDB" id="2012063at2759"/>
<feature type="chain" id="PRO_5012487707" evidence="2">
    <location>
        <begin position="26"/>
        <end position="388"/>
    </location>
</feature>
<gene>
    <name evidence="3" type="ORF">BVC80_645g70</name>
</gene>
<feature type="compositionally biased region" description="Pro residues" evidence="1">
    <location>
        <begin position="30"/>
        <end position="67"/>
    </location>
</feature>
<dbReference type="EMBL" id="MVGT01001847">
    <property type="protein sequence ID" value="OVA10745.1"/>
    <property type="molecule type" value="Genomic_DNA"/>
</dbReference>
<evidence type="ECO:0000256" key="1">
    <source>
        <dbReference type="SAM" id="MobiDB-lite"/>
    </source>
</evidence>
<feature type="signal peptide" evidence="2">
    <location>
        <begin position="1"/>
        <end position="25"/>
    </location>
</feature>
<dbReference type="Pfam" id="PF06830">
    <property type="entry name" value="Root_cap"/>
    <property type="match status" value="1"/>
</dbReference>
<keyword evidence="2" id="KW-0732">Signal</keyword>
<name>A0A200QJX7_MACCD</name>
<protein>
    <submittedName>
        <fullName evidence="3">Root cap</fullName>
    </submittedName>
</protein>
<dbReference type="AlphaFoldDB" id="A0A200QJX7"/>
<evidence type="ECO:0000256" key="2">
    <source>
        <dbReference type="SAM" id="SignalP"/>
    </source>
</evidence>
<comment type="caution">
    <text evidence="3">The sequence shown here is derived from an EMBL/GenBank/DDBJ whole genome shotgun (WGS) entry which is preliminary data.</text>
</comment>
<dbReference type="InterPro" id="IPR009646">
    <property type="entry name" value="Root_cap"/>
</dbReference>
<dbReference type="SUPFAM" id="SSF101447">
    <property type="entry name" value="Formin homology 2 domain (FH2 domain)"/>
    <property type="match status" value="1"/>
</dbReference>
<dbReference type="STRING" id="56857.A0A200QJX7"/>
<keyword evidence="4" id="KW-1185">Reference proteome</keyword>
<evidence type="ECO:0000313" key="4">
    <source>
        <dbReference type="Proteomes" id="UP000195402"/>
    </source>
</evidence>
<feature type="region of interest" description="Disordered" evidence="1">
    <location>
        <begin position="26"/>
        <end position="70"/>
    </location>
</feature>
<dbReference type="Proteomes" id="UP000195402">
    <property type="component" value="Unassembled WGS sequence"/>
</dbReference>
<sequence length="388" mass="42269">MNINTQVLMLFLLIIGPSLMVPTHGDPYDTPIPPSTGGVPPPPPPASSPPPPPPASSAYPPPPPPPSAVAGKEFPPQNMYCVDPNSKCVGKIIHCPKQCPSFKPADPKAKACTIDCNSPKCEAYCKNRTANCEGPGSACGDPRFVGGDGIVFYFHGKTNQHFSLVSDSNLQINARFIGRRPEGRKRDNTWIQALGLMFSTHSFTLAAKKVADWDNIVDQLLFTYDNMPISINEGHLSSWSAPNSPLVVERTANTNSITVTLPGVVEISASVVPITKEDDRIHNYQIPYSEDCFAHLEVQFRFFDLSERVEGVLGQTYRPEFQSPVKRGVAMPIMGGEDKYMTSSLVSTDCNYCIFSSTMVANPLVLDPSNSMECTSKMSNGRGVVCRR</sequence>
<proteinExistence type="predicted"/>
<dbReference type="OMA" id="DCTSKMT"/>